<feature type="domain" description="Domain of unknown function at the cortex 1" evidence="1">
    <location>
        <begin position="60"/>
        <end position="283"/>
    </location>
</feature>
<gene>
    <name evidence="2" type="ORF">DBRI1063_LOCUS15097</name>
</gene>
<dbReference type="PANTHER" id="PTHR34826">
    <property type="entry name" value="UPF0590 PROTEIN C409.17C"/>
    <property type="match status" value="1"/>
</dbReference>
<name>A0A7S1ZGX8_9STRA</name>
<dbReference type="EMBL" id="HBGN01023650">
    <property type="protein sequence ID" value="CAD9338094.1"/>
    <property type="molecule type" value="Transcribed_RNA"/>
</dbReference>
<reference evidence="2" key="1">
    <citation type="submission" date="2021-01" db="EMBL/GenBank/DDBJ databases">
        <authorList>
            <person name="Corre E."/>
            <person name="Pelletier E."/>
            <person name="Niang G."/>
            <person name="Scheremetjew M."/>
            <person name="Finn R."/>
            <person name="Kale V."/>
            <person name="Holt S."/>
            <person name="Cochrane G."/>
            <person name="Meng A."/>
            <person name="Brown T."/>
            <person name="Cohen L."/>
        </authorList>
    </citation>
    <scope>NUCLEOTIDE SEQUENCE</scope>
    <source>
        <strain evidence="2">Pop2</strain>
    </source>
</reference>
<sequence length="316" mass="35780">MVTATVLNQPPSPLAPTATLPLPATWTHRPILLRTASSGEFQKVTNESSITNINCGYPLGVPFNFESDLFQGKILFRVRGLGASHDKQSDEDYFKGRKRVFQTVIQGKFKKEIPVRDLMFGMESTKPLKAKPPVLINKGITALLKKVSPDVEMDLLSDTPFVLTTFAGGAQTIRVDNPGCEPDILSRDIQEENRGFGQLFMKENASSAKRKKILSNPKFAADYVFNDVMVYTFDQYDDVFDLAKYKMKFGRVVSIGMDRVMDEPHQVFAKTRGGEYLWNFEIWHERLYCKYCGEENQAADDDDQEIFVTPETSDMK</sequence>
<dbReference type="PANTHER" id="PTHR34826:SF2">
    <property type="entry name" value="UPF0590 PROTEIN C409.17C"/>
    <property type="match status" value="1"/>
</dbReference>
<accession>A0A7S1ZGX8</accession>
<proteinExistence type="predicted"/>
<dbReference type="InterPro" id="IPR013897">
    <property type="entry name" value="Duc1"/>
</dbReference>
<evidence type="ECO:0000313" key="2">
    <source>
        <dbReference type="EMBL" id="CAD9338094.1"/>
    </source>
</evidence>
<protein>
    <recommendedName>
        <fullName evidence="1">Domain of unknown function at the cortex 1 domain-containing protein</fullName>
    </recommendedName>
</protein>
<organism evidence="2">
    <name type="scientific">Ditylum brightwellii</name>
    <dbReference type="NCBI Taxonomy" id="49249"/>
    <lineage>
        <taxon>Eukaryota</taxon>
        <taxon>Sar</taxon>
        <taxon>Stramenopiles</taxon>
        <taxon>Ochrophyta</taxon>
        <taxon>Bacillariophyta</taxon>
        <taxon>Mediophyceae</taxon>
        <taxon>Lithodesmiophycidae</taxon>
        <taxon>Lithodesmiales</taxon>
        <taxon>Lithodesmiaceae</taxon>
        <taxon>Ditylum</taxon>
    </lineage>
</organism>
<evidence type="ECO:0000259" key="1">
    <source>
        <dbReference type="Pfam" id="PF08588"/>
    </source>
</evidence>
<dbReference type="Pfam" id="PF08588">
    <property type="entry name" value="Duc1"/>
    <property type="match status" value="1"/>
</dbReference>
<dbReference type="AlphaFoldDB" id="A0A7S1ZGX8"/>